<feature type="binding site" evidence="9">
    <location>
        <begin position="299"/>
        <end position="301"/>
    </location>
    <ligand>
        <name>NAD(+)</name>
        <dbReference type="ChEBI" id="CHEBI:57540"/>
    </ligand>
</feature>
<dbReference type="InterPro" id="IPR050134">
    <property type="entry name" value="NAD-dep_sirtuin_deacylases"/>
</dbReference>
<dbReference type="PANTHER" id="PTHR11085">
    <property type="entry name" value="NAD-DEPENDENT PROTEIN DEACYLASE SIRTUIN-5, MITOCHONDRIAL-RELATED"/>
    <property type="match status" value="1"/>
</dbReference>
<evidence type="ECO:0000256" key="9">
    <source>
        <dbReference type="PIRSR" id="PIRSR037938-2"/>
    </source>
</evidence>
<comment type="cofactor">
    <cofactor evidence="1 7">
        <name>Zn(2+)</name>
        <dbReference type="ChEBI" id="CHEBI:29105"/>
    </cofactor>
</comment>
<comment type="catalytic activity">
    <reaction evidence="7">
        <text>N(6)-acetyl-L-lysyl-[protein] + NAD(+) + H2O = 2''-O-acetyl-ADP-D-ribose + nicotinamide + L-lysyl-[protein]</text>
        <dbReference type="Rhea" id="RHEA:43636"/>
        <dbReference type="Rhea" id="RHEA-COMP:9752"/>
        <dbReference type="Rhea" id="RHEA-COMP:10731"/>
        <dbReference type="ChEBI" id="CHEBI:15377"/>
        <dbReference type="ChEBI" id="CHEBI:17154"/>
        <dbReference type="ChEBI" id="CHEBI:29969"/>
        <dbReference type="ChEBI" id="CHEBI:57540"/>
        <dbReference type="ChEBI" id="CHEBI:61930"/>
        <dbReference type="ChEBI" id="CHEBI:83767"/>
        <dbReference type="EC" id="2.3.1.286"/>
    </reaction>
</comment>
<evidence type="ECO:0000256" key="4">
    <source>
        <dbReference type="ARBA" id="ARBA00022723"/>
    </source>
</evidence>
<sequence>MSDNDETPDDEDVQSAVEYLKMLQQGNMFNGREGLLEQLKELAQKGVHPLEVLQAMRKPVQEEPMAQVLDSFDLEGIAKYIAEKGCQRIVVMCGAGISTSAGIPDFRTPGTGLYDNLQRFNLPQAESIFELNFFRRNPGAFYELAREMWPGNFEPTPAHYFIRLLHEKGLLLRCYSQNIDSLERRAGLPGDKLVAAHGNFDEAHVIDTEPEVLVDINELKSALDKGEEGWQKLREDKGGLVKPKIVFFGEELPERFARLHRTDLANCDLLIVMGTSLVVHPFAGLVGYAARSAPRLLINRDQAGTCDGLKFGFRFHLAEAQNWRDAFHAGDCDSGCKALSELLGWKEDLQALVDSKGAASVTRAPWVEPESQ</sequence>
<dbReference type="GO" id="GO:0017136">
    <property type="term" value="F:histone deacetylase activity, NAD-dependent"/>
    <property type="evidence" value="ECO:0007669"/>
    <property type="project" value="InterPro"/>
</dbReference>
<evidence type="ECO:0000256" key="6">
    <source>
        <dbReference type="ARBA" id="ARBA00023027"/>
    </source>
</evidence>
<name>A0AA36NIW2_9DINO</name>
<comment type="caution">
    <text evidence="12">The sequence shown here is derived from an EMBL/GenBank/DDBJ whole genome shotgun (WGS) entry which is preliminary data.</text>
</comment>
<feature type="domain" description="Deacetylase sirtuin-type" evidence="11">
    <location>
        <begin position="67"/>
        <end position="346"/>
    </location>
</feature>
<dbReference type="Proteomes" id="UP001178507">
    <property type="component" value="Unassembled WGS sequence"/>
</dbReference>
<feature type="binding site" evidence="9">
    <location>
        <begin position="177"/>
        <end position="180"/>
    </location>
    <ligand>
        <name>NAD(+)</name>
        <dbReference type="ChEBI" id="CHEBI:57540"/>
    </ligand>
</feature>
<accession>A0AA36NIW2</accession>
<keyword evidence="4 7" id="KW-0479">Metal-binding</keyword>
<dbReference type="AlphaFoldDB" id="A0AA36NIW2"/>
<evidence type="ECO:0000256" key="1">
    <source>
        <dbReference type="ARBA" id="ARBA00001947"/>
    </source>
</evidence>
<dbReference type="InterPro" id="IPR029035">
    <property type="entry name" value="DHS-like_NAD/FAD-binding_dom"/>
</dbReference>
<dbReference type="PROSITE" id="PS50305">
    <property type="entry name" value="SIRTUIN"/>
    <property type="match status" value="1"/>
</dbReference>
<feature type="binding site" evidence="9">
    <location>
        <begin position="275"/>
        <end position="276"/>
    </location>
    <ligand>
        <name>NAD(+)</name>
        <dbReference type="ChEBI" id="CHEBI:57540"/>
    </ligand>
</feature>
<dbReference type="EC" id="2.3.1.286" evidence="7"/>
<dbReference type="GO" id="GO:0008270">
    <property type="term" value="F:zinc ion binding"/>
    <property type="evidence" value="ECO:0007669"/>
    <property type="project" value="UniProtKB-UniRule"/>
</dbReference>
<evidence type="ECO:0000256" key="5">
    <source>
        <dbReference type="ARBA" id="ARBA00022833"/>
    </source>
</evidence>
<dbReference type="Pfam" id="PF02146">
    <property type="entry name" value="SIR2"/>
    <property type="match status" value="1"/>
</dbReference>
<keyword evidence="13" id="KW-1185">Reference proteome</keyword>
<keyword evidence="5 7" id="KW-0862">Zinc</keyword>
<evidence type="ECO:0000259" key="11">
    <source>
        <dbReference type="PROSITE" id="PS50305"/>
    </source>
</evidence>
<organism evidence="12 13">
    <name type="scientific">Effrenium voratum</name>
    <dbReference type="NCBI Taxonomy" id="2562239"/>
    <lineage>
        <taxon>Eukaryota</taxon>
        <taxon>Sar</taxon>
        <taxon>Alveolata</taxon>
        <taxon>Dinophyceae</taxon>
        <taxon>Suessiales</taxon>
        <taxon>Symbiodiniaceae</taxon>
        <taxon>Effrenium</taxon>
    </lineage>
</organism>
<feature type="binding site" evidence="9">
    <location>
        <position position="332"/>
    </location>
    <ligand>
        <name>NAD(+)</name>
        <dbReference type="ChEBI" id="CHEBI:57540"/>
    </ligand>
</feature>
<dbReference type="InterPro" id="IPR026590">
    <property type="entry name" value="Ssirtuin_cat_dom"/>
</dbReference>
<dbReference type="SUPFAM" id="SSF52467">
    <property type="entry name" value="DHS-like NAD/FAD-binding domain"/>
    <property type="match status" value="1"/>
</dbReference>
<feature type="binding site" evidence="9">
    <location>
        <begin position="95"/>
        <end position="99"/>
    </location>
    <ligand>
        <name>NAD(+)</name>
        <dbReference type="ChEBI" id="CHEBI:57540"/>
    </ligand>
</feature>
<comment type="caution">
    <text evidence="10">Lacks conserved residue(s) required for the propagation of feature annotation.</text>
</comment>
<dbReference type="InterPro" id="IPR026591">
    <property type="entry name" value="Sirtuin_cat_small_dom_sf"/>
</dbReference>
<evidence type="ECO:0000313" key="12">
    <source>
        <dbReference type="EMBL" id="CAJ1408937.1"/>
    </source>
</evidence>
<dbReference type="InterPro" id="IPR017328">
    <property type="entry name" value="Sirtuin_class_I"/>
</dbReference>
<evidence type="ECO:0000256" key="3">
    <source>
        <dbReference type="ARBA" id="ARBA00022679"/>
    </source>
</evidence>
<dbReference type="PANTHER" id="PTHR11085:SF6">
    <property type="entry name" value="NAD-DEPENDENT PROTEIN DEACETYLASE SIRTUIN-2"/>
    <property type="match status" value="1"/>
</dbReference>
<dbReference type="EMBL" id="CAUJNA010003739">
    <property type="protein sequence ID" value="CAJ1408937.1"/>
    <property type="molecule type" value="Genomic_DNA"/>
</dbReference>
<proteinExistence type="inferred from homology"/>
<evidence type="ECO:0000256" key="7">
    <source>
        <dbReference type="PIRNR" id="PIRNR037938"/>
    </source>
</evidence>
<evidence type="ECO:0000256" key="10">
    <source>
        <dbReference type="PROSITE-ProRule" id="PRU00236"/>
    </source>
</evidence>
<feature type="active site" description="Proton acceptor" evidence="8">
    <location>
        <position position="197"/>
    </location>
</feature>
<evidence type="ECO:0000313" key="13">
    <source>
        <dbReference type="Proteomes" id="UP001178507"/>
    </source>
</evidence>
<keyword evidence="3 7" id="KW-0808">Transferase</keyword>
<dbReference type="PIRSF" id="PIRSF037938">
    <property type="entry name" value="SIR2_euk"/>
    <property type="match status" value="1"/>
</dbReference>
<dbReference type="Gene3D" id="3.40.50.1220">
    <property type="entry name" value="TPP-binding domain"/>
    <property type="match status" value="1"/>
</dbReference>
<comment type="similarity">
    <text evidence="2 7">Belongs to the sirtuin family. Class I subfamily.</text>
</comment>
<dbReference type="GO" id="GO:0005634">
    <property type="term" value="C:nucleus"/>
    <property type="evidence" value="ECO:0007669"/>
    <property type="project" value="TreeGrafter"/>
</dbReference>
<protein>
    <recommendedName>
        <fullName evidence="7">NAD-dependent protein deacetylase</fullName>
        <ecNumber evidence="7">2.3.1.286</ecNumber>
    </recommendedName>
</protein>
<evidence type="ECO:0000256" key="8">
    <source>
        <dbReference type="PIRSR" id="PIRSR037938-1"/>
    </source>
</evidence>
<reference evidence="12" key="1">
    <citation type="submission" date="2023-08" db="EMBL/GenBank/DDBJ databases">
        <authorList>
            <person name="Chen Y."/>
            <person name="Shah S."/>
            <person name="Dougan E. K."/>
            <person name="Thang M."/>
            <person name="Chan C."/>
        </authorList>
    </citation>
    <scope>NUCLEOTIDE SEQUENCE</scope>
</reference>
<gene>
    <name evidence="12" type="ORF">EVOR1521_LOCUS30154</name>
</gene>
<dbReference type="InterPro" id="IPR003000">
    <property type="entry name" value="Sirtuin"/>
</dbReference>
<feature type="binding site" evidence="9">
    <location>
        <begin position="105"/>
        <end position="107"/>
    </location>
    <ligand>
        <name>NAD(+)</name>
        <dbReference type="ChEBI" id="CHEBI:57540"/>
    </ligand>
</feature>
<dbReference type="Gene3D" id="3.30.1600.10">
    <property type="entry name" value="SIR2/SIRT2 'Small Domain"/>
    <property type="match status" value="1"/>
</dbReference>
<evidence type="ECO:0000256" key="2">
    <source>
        <dbReference type="ARBA" id="ARBA00006924"/>
    </source>
</evidence>
<dbReference type="GO" id="GO:0070403">
    <property type="term" value="F:NAD+ binding"/>
    <property type="evidence" value="ECO:0007669"/>
    <property type="project" value="UniProtKB-UniRule"/>
</dbReference>
<keyword evidence="6 7" id="KW-0520">NAD</keyword>